<evidence type="ECO:0000313" key="2">
    <source>
        <dbReference type="Proteomes" id="UP000316916"/>
    </source>
</evidence>
<dbReference type="AlphaFoldDB" id="A0A521DF69"/>
<protein>
    <submittedName>
        <fullName evidence="1">Uncharacterized protein</fullName>
    </submittedName>
</protein>
<keyword evidence="2" id="KW-1185">Reference proteome</keyword>
<reference evidence="1 2" key="1">
    <citation type="submission" date="2017-05" db="EMBL/GenBank/DDBJ databases">
        <authorList>
            <person name="Varghese N."/>
            <person name="Submissions S."/>
        </authorList>
    </citation>
    <scope>NUCLEOTIDE SEQUENCE [LARGE SCALE GENOMIC DNA]</scope>
    <source>
        <strain evidence="1 2">DSM 29371</strain>
    </source>
</reference>
<organism evidence="1 2">
    <name type="scientific">Chryseobacterium rhizoplanae</name>
    <dbReference type="NCBI Taxonomy" id="1609531"/>
    <lineage>
        <taxon>Bacteria</taxon>
        <taxon>Pseudomonadati</taxon>
        <taxon>Bacteroidota</taxon>
        <taxon>Flavobacteriia</taxon>
        <taxon>Flavobacteriales</taxon>
        <taxon>Weeksellaceae</taxon>
        <taxon>Chryseobacterium group</taxon>
        <taxon>Chryseobacterium</taxon>
    </lineage>
</organism>
<name>A0A521DF69_9FLAO</name>
<sequence length="133" mass="15303">MTKIKINAEIEKDGESFLFYVNISNISEETLKLNLSNNTGGLVRETVHLYDRNKDRLHKGVSYMMPIDDATHVASIETGESAQLILKAKLEEIENDLFLDFKGANFNVKQDETYYFQIEYLDEKSNMAPFNID</sequence>
<dbReference type="Proteomes" id="UP000316916">
    <property type="component" value="Unassembled WGS sequence"/>
</dbReference>
<dbReference type="EMBL" id="FXTC01000005">
    <property type="protein sequence ID" value="SMO70232.1"/>
    <property type="molecule type" value="Genomic_DNA"/>
</dbReference>
<accession>A0A521DF69</accession>
<evidence type="ECO:0000313" key="1">
    <source>
        <dbReference type="EMBL" id="SMO70232.1"/>
    </source>
</evidence>
<gene>
    <name evidence="1" type="ORF">SAMN06265171_10549</name>
</gene>
<proteinExistence type="predicted"/>
<dbReference type="RefSeq" id="WP_142718287.1">
    <property type="nucleotide sequence ID" value="NZ_FXTC01000005.1"/>
</dbReference>